<dbReference type="AlphaFoldDB" id="A0A9P5TYJ4"/>
<sequence length="720" mass="78429">MSQPRRHSESSSAVAPAQKKLKISNSHSQGSRKNANGKDKRQGDKPVGNLQAYVRTFDASAEGAASIISSVVLTTIQGQKNLAQVKTNKRKLTLGKSRTAREAVDSGRDGPRTATDDEMQDQDKGGSEGEGNSDITMEDDEAGYVVVEDATKQKGKKKNRDGESTGRGNVLENDKMLAWEILEKELVRQKENGDDAVLEDLIETQKDPQKVEDLLAWMKYGESDVRYTLAQAARILVDQYFELGSVAEGGPSAEHVVWLMAEGRYHHSDEKKITSQPFYSSLIPQTLRMFLLDDRRSKADLLLVAELHELKRVPARLIAMVTATIYHCIAEHAGGMNYGSIVASLEGIRTHSPAYFDFLEKQAYKNMKTSARRSAVPQTFDYAALSAFAQEEEEREDAKKNNARKNSAKKKEPKKKEEEPKKAAKVAKKKGVEEKKLAKMPKKAEGERIIKKKREGNKKKEEEGKAAEKRSGEEKRDVEQKKKAEKEKPARKVSNSKKGRGKGSDAGSSSDNGGEESSKESECSGEGADEGSSSDERLSNDREELEEGPSSGDRASSNERSNGDKGPSSDEGANSDEGPSSDKGSNGKRFEEGLHGGGEGPSSSRDRRTYAGSTSDKKPLSAYKAAFNSSRAEVSKRHMEASDDAGDNSRKLDTGSKAEAEAAGSDVPPQFVELDDDGDEVAADKSARKKGSPRGRGARKGVKPKARTDSTTRVTLGGEC</sequence>
<proteinExistence type="predicted"/>
<feature type="compositionally biased region" description="Basic and acidic residues" evidence="1">
    <location>
        <begin position="633"/>
        <end position="660"/>
    </location>
</feature>
<feature type="compositionally biased region" description="Polar residues" evidence="1">
    <location>
        <begin position="23"/>
        <end position="34"/>
    </location>
</feature>
<accession>A0A9P5TYJ4</accession>
<feature type="region of interest" description="Disordered" evidence="1">
    <location>
        <begin position="1"/>
        <end position="49"/>
    </location>
</feature>
<feature type="region of interest" description="Disordered" evidence="1">
    <location>
        <begin position="93"/>
        <end position="169"/>
    </location>
</feature>
<evidence type="ECO:0000256" key="1">
    <source>
        <dbReference type="SAM" id="MobiDB-lite"/>
    </source>
</evidence>
<reference evidence="3" key="1">
    <citation type="submission" date="2020-11" db="EMBL/GenBank/DDBJ databases">
        <authorList>
            <consortium name="DOE Joint Genome Institute"/>
            <person name="Ahrendt S."/>
            <person name="Riley R."/>
            <person name="Andreopoulos W."/>
            <person name="Labutti K."/>
            <person name="Pangilinan J."/>
            <person name="Ruiz-Duenas F.J."/>
            <person name="Barrasa J.M."/>
            <person name="Sanchez-Garcia M."/>
            <person name="Camarero S."/>
            <person name="Miyauchi S."/>
            <person name="Serrano A."/>
            <person name="Linde D."/>
            <person name="Babiker R."/>
            <person name="Drula E."/>
            <person name="Ayuso-Fernandez I."/>
            <person name="Pacheco R."/>
            <person name="Padilla G."/>
            <person name="Ferreira P."/>
            <person name="Barriuso J."/>
            <person name="Kellner H."/>
            <person name="Castanera R."/>
            <person name="Alfaro M."/>
            <person name="Ramirez L."/>
            <person name="Pisabarro A.G."/>
            <person name="Kuo A."/>
            <person name="Tritt A."/>
            <person name="Lipzen A."/>
            <person name="He G."/>
            <person name="Yan M."/>
            <person name="Ng V."/>
            <person name="Cullen D."/>
            <person name="Martin F."/>
            <person name="Rosso M.-N."/>
            <person name="Henrissat B."/>
            <person name="Hibbett D."/>
            <person name="Martinez A.T."/>
            <person name="Grigoriev I.V."/>
        </authorList>
    </citation>
    <scope>NUCLEOTIDE SEQUENCE</scope>
    <source>
        <strain evidence="3">AH 40177</strain>
    </source>
</reference>
<name>A0A9P5TYJ4_9AGAR</name>
<dbReference type="EMBL" id="JADNRY010000238">
    <property type="protein sequence ID" value="KAF9060555.1"/>
    <property type="molecule type" value="Genomic_DNA"/>
</dbReference>
<feature type="compositionally biased region" description="Basic and acidic residues" evidence="1">
    <location>
        <begin position="458"/>
        <end position="490"/>
    </location>
</feature>
<comment type="caution">
    <text evidence="3">The sequence shown here is derived from an EMBL/GenBank/DDBJ whole genome shotgun (WGS) entry which is preliminary data.</text>
</comment>
<evidence type="ECO:0000259" key="2">
    <source>
        <dbReference type="Pfam" id="PF20149"/>
    </source>
</evidence>
<protein>
    <recommendedName>
        <fullName evidence="2">DUF6532 domain-containing protein</fullName>
    </recommendedName>
</protein>
<dbReference type="Proteomes" id="UP000772434">
    <property type="component" value="Unassembled WGS sequence"/>
</dbReference>
<dbReference type="InterPro" id="IPR045341">
    <property type="entry name" value="DUF6532"/>
</dbReference>
<evidence type="ECO:0000313" key="3">
    <source>
        <dbReference type="EMBL" id="KAF9060555.1"/>
    </source>
</evidence>
<feature type="compositionally biased region" description="Basic residues" evidence="1">
    <location>
        <begin position="687"/>
        <end position="705"/>
    </location>
</feature>
<keyword evidence="4" id="KW-1185">Reference proteome</keyword>
<evidence type="ECO:0000313" key="4">
    <source>
        <dbReference type="Proteomes" id="UP000772434"/>
    </source>
</evidence>
<feature type="compositionally biased region" description="Basic residues" evidence="1">
    <location>
        <begin position="491"/>
        <end position="501"/>
    </location>
</feature>
<feature type="compositionally biased region" description="Basic and acidic residues" evidence="1">
    <location>
        <begin position="430"/>
        <end position="449"/>
    </location>
</feature>
<dbReference type="OrthoDB" id="3069387at2759"/>
<dbReference type="Pfam" id="PF20149">
    <property type="entry name" value="DUF6532"/>
    <property type="match status" value="1"/>
</dbReference>
<gene>
    <name evidence="3" type="ORF">BDP27DRAFT_1429950</name>
</gene>
<feature type="region of interest" description="Disordered" evidence="1">
    <location>
        <begin position="392"/>
        <end position="720"/>
    </location>
</feature>
<feature type="domain" description="DUF6532" evidence="2">
    <location>
        <begin position="203"/>
        <end position="335"/>
    </location>
</feature>
<feature type="compositionally biased region" description="Basic residues" evidence="1">
    <location>
        <begin position="401"/>
        <end position="413"/>
    </location>
</feature>
<feature type="compositionally biased region" description="Basic and acidic residues" evidence="1">
    <location>
        <begin position="99"/>
        <end position="127"/>
    </location>
</feature>
<organism evidence="3 4">
    <name type="scientific">Rhodocollybia butyracea</name>
    <dbReference type="NCBI Taxonomy" id="206335"/>
    <lineage>
        <taxon>Eukaryota</taxon>
        <taxon>Fungi</taxon>
        <taxon>Dikarya</taxon>
        <taxon>Basidiomycota</taxon>
        <taxon>Agaricomycotina</taxon>
        <taxon>Agaricomycetes</taxon>
        <taxon>Agaricomycetidae</taxon>
        <taxon>Agaricales</taxon>
        <taxon>Marasmiineae</taxon>
        <taxon>Omphalotaceae</taxon>
        <taxon>Rhodocollybia</taxon>
    </lineage>
</organism>
<feature type="compositionally biased region" description="Basic and acidic residues" evidence="1">
    <location>
        <begin position="604"/>
        <end position="619"/>
    </location>
</feature>